<dbReference type="SMART" id="SM00220">
    <property type="entry name" value="S_TKc"/>
    <property type="match status" value="1"/>
</dbReference>
<dbReference type="RefSeq" id="XP_013753690.1">
    <property type="nucleotide sequence ID" value="XM_013898236.1"/>
</dbReference>
<feature type="compositionally biased region" description="Low complexity" evidence="5">
    <location>
        <begin position="1518"/>
        <end position="1540"/>
    </location>
</feature>
<dbReference type="GO" id="GO:0005524">
    <property type="term" value="F:ATP binding"/>
    <property type="evidence" value="ECO:0007669"/>
    <property type="project" value="UniProtKB-UniRule"/>
</dbReference>
<dbReference type="PROSITE" id="PS00107">
    <property type="entry name" value="PROTEIN_KINASE_ATP"/>
    <property type="match status" value="1"/>
</dbReference>
<keyword evidence="4" id="KW-0175">Coiled coil</keyword>
<feature type="compositionally biased region" description="Acidic residues" evidence="5">
    <location>
        <begin position="388"/>
        <end position="399"/>
    </location>
</feature>
<keyword evidence="7" id="KW-0723">Serine/threonine-protein kinase</keyword>
<dbReference type="Gene3D" id="1.10.510.10">
    <property type="entry name" value="Transferase(Phosphotransferase) domain 1"/>
    <property type="match status" value="1"/>
</dbReference>
<dbReference type="Pfam" id="PF00350">
    <property type="entry name" value="Dynamin_N"/>
    <property type="match status" value="1"/>
</dbReference>
<feature type="region of interest" description="Disordered" evidence="5">
    <location>
        <begin position="386"/>
        <end position="420"/>
    </location>
</feature>
<organism evidence="7 8">
    <name type="scientific">Thecamonas trahens ATCC 50062</name>
    <dbReference type="NCBI Taxonomy" id="461836"/>
    <lineage>
        <taxon>Eukaryota</taxon>
        <taxon>Apusozoa</taxon>
        <taxon>Apusomonadida</taxon>
        <taxon>Apusomonadidae</taxon>
        <taxon>Thecamonas</taxon>
    </lineage>
</organism>
<feature type="coiled-coil region" evidence="4">
    <location>
        <begin position="648"/>
        <end position="678"/>
    </location>
</feature>
<evidence type="ECO:0000256" key="5">
    <source>
        <dbReference type="SAM" id="MobiDB-lite"/>
    </source>
</evidence>
<feature type="binding site" evidence="3">
    <location>
        <position position="1703"/>
    </location>
    <ligand>
        <name>ATP</name>
        <dbReference type="ChEBI" id="CHEBI:30616"/>
    </ligand>
</feature>
<keyword evidence="8" id="KW-1185">Reference proteome</keyword>
<accession>A0A0L0DQU3</accession>
<proteinExistence type="predicted"/>
<evidence type="ECO:0000313" key="7">
    <source>
        <dbReference type="EMBL" id="KNC54391.1"/>
    </source>
</evidence>
<feature type="compositionally biased region" description="Low complexity" evidence="5">
    <location>
        <begin position="496"/>
        <end position="513"/>
    </location>
</feature>
<dbReference type="PROSITE" id="PS50011">
    <property type="entry name" value="PROTEIN_KINASE_DOM"/>
    <property type="match status" value="1"/>
</dbReference>
<feature type="region of interest" description="Disordered" evidence="5">
    <location>
        <begin position="1508"/>
        <end position="1552"/>
    </location>
</feature>
<evidence type="ECO:0000259" key="6">
    <source>
        <dbReference type="PROSITE" id="PS50011"/>
    </source>
</evidence>
<feature type="compositionally biased region" description="Low complexity" evidence="5">
    <location>
        <begin position="567"/>
        <end position="577"/>
    </location>
</feature>
<evidence type="ECO:0000256" key="3">
    <source>
        <dbReference type="PROSITE-ProRule" id="PRU10141"/>
    </source>
</evidence>
<reference evidence="7 8" key="1">
    <citation type="submission" date="2010-05" db="EMBL/GenBank/DDBJ databases">
        <title>The Genome Sequence of Thecamonas trahens ATCC 50062.</title>
        <authorList>
            <consortium name="The Broad Institute Genome Sequencing Platform"/>
            <person name="Russ C."/>
            <person name="Cuomo C."/>
            <person name="Shea T."/>
            <person name="Young S.K."/>
            <person name="Zeng Q."/>
            <person name="Koehrsen M."/>
            <person name="Haas B."/>
            <person name="Borodovsky M."/>
            <person name="Guigo R."/>
            <person name="Alvarado L."/>
            <person name="Berlin A."/>
            <person name="Bochicchio J."/>
            <person name="Borenstein D."/>
            <person name="Chapman S."/>
            <person name="Chen Z."/>
            <person name="Freedman E."/>
            <person name="Gellesch M."/>
            <person name="Goldberg J."/>
            <person name="Griggs A."/>
            <person name="Gujja S."/>
            <person name="Heilman E."/>
            <person name="Heiman D."/>
            <person name="Hepburn T."/>
            <person name="Howarth C."/>
            <person name="Jen D."/>
            <person name="Larson L."/>
            <person name="Mehta T."/>
            <person name="Park D."/>
            <person name="Pearson M."/>
            <person name="Roberts A."/>
            <person name="Saif S."/>
            <person name="Shenoy N."/>
            <person name="Sisk P."/>
            <person name="Stolte C."/>
            <person name="Sykes S."/>
            <person name="Thomson T."/>
            <person name="Walk T."/>
            <person name="White J."/>
            <person name="Yandava C."/>
            <person name="Burger G."/>
            <person name="Gray M.W."/>
            <person name="Holland P.W.H."/>
            <person name="King N."/>
            <person name="Lang F.B.F."/>
            <person name="Roger A.J."/>
            <person name="Ruiz-Trillo I."/>
            <person name="Lander E."/>
            <person name="Nusbaum C."/>
        </authorList>
    </citation>
    <scope>NUCLEOTIDE SEQUENCE [LARGE SCALE GENOMIC DNA]</scope>
    <source>
        <strain evidence="7 8">ATCC 50062</strain>
    </source>
</reference>
<feature type="compositionally biased region" description="Gly residues" evidence="5">
    <location>
        <begin position="1598"/>
        <end position="1611"/>
    </location>
</feature>
<name>A0A0L0DQU3_THETB</name>
<dbReference type="GO" id="GO:0004674">
    <property type="term" value="F:protein serine/threonine kinase activity"/>
    <property type="evidence" value="ECO:0007669"/>
    <property type="project" value="UniProtKB-KW"/>
</dbReference>
<dbReference type="InterPro" id="IPR045063">
    <property type="entry name" value="Dynamin_N"/>
</dbReference>
<feature type="region of interest" description="Disordered" evidence="5">
    <location>
        <begin position="460"/>
        <end position="522"/>
    </location>
</feature>
<dbReference type="SUPFAM" id="SSF56112">
    <property type="entry name" value="Protein kinase-like (PK-like)"/>
    <property type="match status" value="1"/>
</dbReference>
<dbReference type="InterPro" id="IPR000719">
    <property type="entry name" value="Prot_kinase_dom"/>
</dbReference>
<dbReference type="PANTHER" id="PTHR44329">
    <property type="entry name" value="SERINE/THREONINE-PROTEIN KINASE TNNI3K-RELATED"/>
    <property type="match status" value="1"/>
</dbReference>
<feature type="region of interest" description="Disordered" evidence="5">
    <location>
        <begin position="1592"/>
        <end position="1611"/>
    </location>
</feature>
<keyword evidence="2 3" id="KW-0067">ATP-binding</keyword>
<dbReference type="Gene3D" id="3.40.50.300">
    <property type="entry name" value="P-loop containing nucleotide triphosphate hydrolases"/>
    <property type="match status" value="1"/>
</dbReference>
<evidence type="ECO:0000256" key="1">
    <source>
        <dbReference type="ARBA" id="ARBA00022741"/>
    </source>
</evidence>
<keyword evidence="7" id="KW-0418">Kinase</keyword>
<dbReference type="EMBL" id="GL349489">
    <property type="protein sequence ID" value="KNC54391.1"/>
    <property type="molecule type" value="Genomic_DNA"/>
</dbReference>
<feature type="domain" description="Protein kinase" evidence="6">
    <location>
        <begin position="1670"/>
        <end position="1928"/>
    </location>
</feature>
<dbReference type="InterPro" id="IPR051681">
    <property type="entry name" value="Ser/Thr_Kinases-Pseudokinases"/>
</dbReference>
<feature type="region of interest" description="Disordered" evidence="5">
    <location>
        <begin position="567"/>
        <end position="609"/>
    </location>
</feature>
<dbReference type="OrthoDB" id="9983858at2759"/>
<evidence type="ECO:0000313" key="8">
    <source>
        <dbReference type="Proteomes" id="UP000054408"/>
    </source>
</evidence>
<dbReference type="SUPFAM" id="SSF52540">
    <property type="entry name" value="P-loop containing nucleoside triphosphate hydrolases"/>
    <property type="match status" value="1"/>
</dbReference>
<dbReference type="InterPro" id="IPR017441">
    <property type="entry name" value="Protein_kinase_ATP_BS"/>
</dbReference>
<dbReference type="GeneID" id="25568417"/>
<feature type="compositionally biased region" description="Low complexity" evidence="5">
    <location>
        <begin position="17"/>
        <end position="27"/>
    </location>
</feature>
<dbReference type="eggNOG" id="ENOG502S7F0">
    <property type="taxonomic scope" value="Eukaryota"/>
</dbReference>
<sequence length="1928" mass="205502">MVHVFALLPGGPGAGSGAAVSAGASGPSRERPSGGGGGGDGDYTDPSASMTTFLMDRSTPLPLFGELVANHFYPSQVQSSGRRSGGGAGAGRRSPTAVAVFKFDKASESTERIEMTEDEASLGSVVGRESQVNLMVCVEPVPVSTERMLRIMTQMLTPTDAVLHTVRRLKADPQSIEAIDRLASVWTSQQASSPLGTSDASAVQSSATPIIFGLILASGNTVWSEAMREELTGKSASHALAWLVRLLQDDQFQAAFNKHIKPLHLRHLHMHLTSEVADVRDVALLFIGQLQRFSPKLQNYTQYIPQFCIKDVTEFLLSFTKAPESRYRFSPATARRLGALIDNHEEAIQLPQLDEAHIASVTNGCILVDPVTGKITTAHLNRLFTDVADPDDDDADVGESGDGTAAAAASAGPENSATASTTPAFSFAAAKSDGVGADGQGAAAGDMGLGAAGATGPGTGTGDGAGTGADAGFGPGAGGAAGGEGGADGEAGGGASSSASTTSSTIGMSGMSGPNASANTSVAASDGSKIEAYNQTLAGSGTGVGAGSGAGAGGGADAEASNSAAASASTSSTAGASGASGGEGTKAESHHQSGAEPVQGGDEGKAEIPLSGAEGESAFVTAVSGRASGSGGPPHPCAEALAAVLTRRERLEERRAEKAALLEKLESKNSEMASLKSALLAKIASSKSESSKKKNEGKLAKLGLKIKSHAAKLSKARMAMEEIELELRSVHWQREGTLIVSHLHSLIDSVARDDDATDIKEQQDRWKSQLLDLSSDVVTASTYVGMVGLMKAGKSSTISGLVGCDICPSRATAMTVIPTIITHVEGVQVPRLFFPPACVEALRAAVAAIKSHLSSLDSRLATSKKEMDDLLELIYSNDSAIQFSVAAICGVEEIQSALVVANDVVRLAEYLGLEGANPLARIMDLHDLPHIEVQFAVMSETGMFGRLSFIDSPGPNEFGMAGLGEVVRRTLKQASIIAVVLNYAALAVKQQGEINEMVREATADLQQEVYMFVNKYDQRNTASGDMDEEQLRDYIQRNIVFGSGSSTFARENIFPVSAKYAQFANTARQYLSNPDGSAIGDDEVYVPDPDEMGWVKDFARIAWGETWSHEKVYPSMLEINDVARFRQGVDAVWRSSRLNEPLESMLRHCYTNAGVISLQQSLARCQAIADSFKLDLNYQIGTVTASVAQLESFLIVSASAYDDIRNAIVDIKKSAVELALKRLPWLILDAIESASDHIVDNPANMLRLVKEVIATLREGPSAKEGLVTQFTAIFTGSEPLSFASQEEAEEVIEHLTEVFKSAASRVQADIINKILTNTKKINYNIGQMVKERLKPHLRQYEDDLERVLAMNIEFPEINAPDLDEFGEGIQASTLKLLEQPTTRAWAVKWLFKFIPVPWLRKNKASTYEVVPARIREAFDQGIRRVFDSTLEASKQLSHVLQRVVDEYGGQVENELNKLISRIRQSIENKKSTHDRSIFVKHLCEEQLWKLEEYYRRARDLAVLLEAHGGSGESEDGASESASSESSAGGGSSASTSGASGSEEEAIEWGKNPTTPRFKRFGYKVSVPKASILYPRQLSRVVIATDVAKLREASRASGSGSGSGNSAGSVAGGGRKVTFGKSRVGASASSGGAGASGQSSSAAALIESKYGGVGVKKKTSYLEFKIKYGTFTVGRELGRGAFATVYAGEYNGRRVAIKDMRIRKNRVDEAIGEVEIMWKLSHPNLVEFLGFSSHGSSFFILMEHMQGGSLRDWFNDHEGDAGAMSYGDRVLLVEDITLGLEHMHSKGVLHRDLKAGNVLLEESEGRLRGKLSDFGTSKSSRTPVASVYQTVKGTPVYMPPELLSSWANRRNKARYSATIDIYALAMIMFELWTTAPLIESADQFNIDEILRGRRPDFPPGFPPSTRRSTHLSAGEVVKRLKVVRGEMGL</sequence>
<feature type="region of interest" description="Disordered" evidence="5">
    <location>
        <begin position="14"/>
        <end position="50"/>
    </location>
</feature>
<dbReference type="InterPro" id="IPR008271">
    <property type="entry name" value="Ser/Thr_kinase_AS"/>
</dbReference>
<protein>
    <submittedName>
        <fullName evidence="7">Serine/threonine protein kinase</fullName>
    </submittedName>
</protein>
<dbReference type="PANTHER" id="PTHR44329:SF298">
    <property type="entry name" value="MIXED LINEAGE KINASE DOMAIN-LIKE PROTEIN"/>
    <property type="match status" value="1"/>
</dbReference>
<dbReference type="Proteomes" id="UP000054408">
    <property type="component" value="Unassembled WGS sequence"/>
</dbReference>
<dbReference type="Pfam" id="PF00069">
    <property type="entry name" value="Pkinase"/>
    <property type="match status" value="1"/>
</dbReference>
<keyword evidence="1 3" id="KW-0547">Nucleotide-binding</keyword>
<dbReference type="InterPro" id="IPR027417">
    <property type="entry name" value="P-loop_NTPase"/>
</dbReference>
<feature type="compositionally biased region" description="Gly residues" evidence="5">
    <location>
        <begin position="460"/>
        <end position="495"/>
    </location>
</feature>
<feature type="compositionally biased region" description="Low complexity" evidence="5">
    <location>
        <begin position="402"/>
        <end position="420"/>
    </location>
</feature>
<dbReference type="InterPro" id="IPR011009">
    <property type="entry name" value="Kinase-like_dom_sf"/>
</dbReference>
<dbReference type="PROSITE" id="PS00108">
    <property type="entry name" value="PROTEIN_KINASE_ST"/>
    <property type="match status" value="1"/>
</dbReference>
<evidence type="ECO:0000256" key="4">
    <source>
        <dbReference type="SAM" id="Coils"/>
    </source>
</evidence>
<keyword evidence="7" id="KW-0808">Transferase</keyword>
<evidence type="ECO:0000256" key="2">
    <source>
        <dbReference type="ARBA" id="ARBA00022840"/>
    </source>
</evidence>
<gene>
    <name evidence="7" type="ORF">AMSG_10111</name>
</gene>